<dbReference type="InterPro" id="IPR003673">
    <property type="entry name" value="CoA-Trfase_fam_III"/>
</dbReference>
<dbReference type="Gene3D" id="3.30.1540.10">
    <property type="entry name" value="formyl-coa transferase, domain 3"/>
    <property type="match status" value="1"/>
</dbReference>
<dbReference type="PANTHER" id="PTHR48207">
    <property type="entry name" value="SUCCINATE--HYDROXYMETHYLGLUTARATE COA-TRANSFERASE"/>
    <property type="match status" value="1"/>
</dbReference>
<dbReference type="SUPFAM" id="SSF89796">
    <property type="entry name" value="CoA-transferase family III (CaiB/BaiF)"/>
    <property type="match status" value="1"/>
</dbReference>
<gene>
    <name evidence="2" type="ORF">SAMN05443551_3460</name>
</gene>
<dbReference type="STRING" id="996342.SAMN05443551_3460"/>
<reference evidence="2 3" key="1">
    <citation type="submission" date="2016-11" db="EMBL/GenBank/DDBJ databases">
        <authorList>
            <person name="Jaros S."/>
            <person name="Januszkiewicz K."/>
            <person name="Wedrychowicz H."/>
        </authorList>
    </citation>
    <scope>NUCLEOTIDE SEQUENCE [LARGE SCALE GENOMIC DNA]</scope>
    <source>
        <strain evidence="2 3">DSM 29431</strain>
    </source>
</reference>
<proteinExistence type="predicted"/>
<dbReference type="PANTHER" id="PTHR48207:SF3">
    <property type="entry name" value="SUCCINATE--HYDROXYMETHYLGLUTARATE COA-TRANSFERASE"/>
    <property type="match status" value="1"/>
</dbReference>
<accession>A0A1M5WGT7</accession>
<dbReference type="AlphaFoldDB" id="A0A1M5WGT7"/>
<evidence type="ECO:0000313" key="2">
    <source>
        <dbReference type="EMBL" id="SHH86690.1"/>
    </source>
</evidence>
<evidence type="ECO:0000256" key="1">
    <source>
        <dbReference type="ARBA" id="ARBA00022679"/>
    </source>
</evidence>
<dbReference type="InterPro" id="IPR023606">
    <property type="entry name" value="CoA-Trfase_III_dom_1_sf"/>
</dbReference>
<dbReference type="RefSeq" id="WP_072779274.1">
    <property type="nucleotide sequence ID" value="NZ_FQXC01000004.1"/>
</dbReference>
<evidence type="ECO:0000313" key="3">
    <source>
        <dbReference type="Proteomes" id="UP000184221"/>
    </source>
</evidence>
<dbReference type="InterPro" id="IPR044855">
    <property type="entry name" value="CoA-Trfase_III_dom3_sf"/>
</dbReference>
<dbReference type="OrthoDB" id="7208981at2"/>
<name>A0A1M5WGT7_9RHOB</name>
<organism evidence="2 3">
    <name type="scientific">Marivita hallyeonensis</name>
    <dbReference type="NCBI Taxonomy" id="996342"/>
    <lineage>
        <taxon>Bacteria</taxon>
        <taxon>Pseudomonadati</taxon>
        <taxon>Pseudomonadota</taxon>
        <taxon>Alphaproteobacteria</taxon>
        <taxon>Rhodobacterales</taxon>
        <taxon>Roseobacteraceae</taxon>
        <taxon>Marivita</taxon>
    </lineage>
</organism>
<dbReference type="Proteomes" id="UP000184221">
    <property type="component" value="Unassembled WGS sequence"/>
</dbReference>
<protein>
    <submittedName>
        <fullName evidence="2">Formyl-CoA transferase</fullName>
    </submittedName>
</protein>
<dbReference type="Pfam" id="PF02515">
    <property type="entry name" value="CoA_transf_3"/>
    <property type="match status" value="1"/>
</dbReference>
<dbReference type="GO" id="GO:0008410">
    <property type="term" value="F:CoA-transferase activity"/>
    <property type="evidence" value="ECO:0007669"/>
    <property type="project" value="TreeGrafter"/>
</dbReference>
<keyword evidence="1 2" id="KW-0808">Transferase</keyword>
<keyword evidence="3" id="KW-1185">Reference proteome</keyword>
<dbReference type="EMBL" id="FQXC01000004">
    <property type="protein sequence ID" value="SHH86690.1"/>
    <property type="molecule type" value="Genomic_DNA"/>
</dbReference>
<dbReference type="Gene3D" id="3.40.50.10540">
    <property type="entry name" value="Crotonobetainyl-coa:carnitine coa-transferase, domain 1"/>
    <property type="match status" value="1"/>
</dbReference>
<sequence length="402" mass="42567">MGTEPATGPLSGVRVLDLTNVLAGPFACHQLVHLGAEVIKVEAVGRGDLARNLGADPELSAKGMGVSFLAQNAGKASLTLNLKDPRGVDALKRLVATADVLVENFRPGVMDRLGVGYEVLKSIKPDLVYCAISGFGQTGPWADRPAYDQIVQGVSGVMSITGDAESAPLRVGFPLADTIGGLTAAMAISAALNAEKRGAFLDVSMLESVLATMGWVVSNHLIGGVQPQANGNENPTSAPSGAFQCADGLINISANKDEQWALLARHLDREDLLHREDFATRETRKAHRLQLKAELETVLTKRPAGDWARELNAIGVPSGAVMTVPQVLRHAQIVGREFLAHYDDVAGLDRAIDLVTVGVTVDGERPKVPAPPPTLGQDSTRILAELGYTRDDIESMQNEGVT</sequence>
<dbReference type="InterPro" id="IPR050483">
    <property type="entry name" value="CoA-transferase_III_domain"/>
</dbReference>